<dbReference type="Pfam" id="PF00107">
    <property type="entry name" value="ADH_zinc_N"/>
    <property type="match status" value="1"/>
</dbReference>
<protein>
    <recommendedName>
        <fullName evidence="6">Enoyl reductase (ER) domain-containing protein</fullName>
    </recommendedName>
</protein>
<feature type="domain" description="Alcohol dehydrogenase-like N-terminal" evidence="3">
    <location>
        <begin position="28"/>
        <end position="157"/>
    </location>
</feature>
<evidence type="ECO:0000256" key="1">
    <source>
        <dbReference type="ARBA" id="ARBA00023002"/>
    </source>
</evidence>
<evidence type="ECO:0000313" key="4">
    <source>
        <dbReference type="EnsemblMetazoa" id="XP_038074174.1"/>
    </source>
</evidence>
<reference evidence="4" key="1">
    <citation type="submission" date="2022-11" db="UniProtKB">
        <authorList>
            <consortium name="EnsemblMetazoa"/>
        </authorList>
    </citation>
    <scope>IDENTIFICATION</scope>
</reference>
<sequence length="385" mass="41742">MSMRCIRVTAPKEPLVYLEDEKIPKAPDGGAVVKVSHCGVCHTDVQFWEGGYSLGDGTELKFQDRPGFVYPCIPGHEIAGILYTMDENTSKNSNESDLKLGDRVVICPWIDCNACRPCKMGYNIFCDGSPPVYIGMTQDGGFAQYVAVPDLRYLVPVSEFIPPPIASLLPCSGLNAYHAVEEAMEFVKTVTEIRGGCSVLTFGAGGVGQWAVRLARALFPPETQIICAEVKQQPLDLVTSNVSDVVPLLMARGESSESVAERVKAASRTGTGVDLVLDFVGATQTFQTANKLLRKRGRYHVAGLLGGQAQFPLANMVLKGITMKGIKVGSLNQLRRLVQLLADMPSLYANLQYEVHPLEDGISVFEKLAKGEVVGRAVLRCNGDE</sequence>
<dbReference type="RefSeq" id="XP_038074174.1">
    <property type="nucleotide sequence ID" value="XM_038218246.1"/>
</dbReference>
<feature type="domain" description="Alcohol dehydrogenase-like C-terminal" evidence="2">
    <location>
        <begin position="206"/>
        <end position="342"/>
    </location>
</feature>
<dbReference type="Gene3D" id="3.90.180.10">
    <property type="entry name" value="Medium-chain alcohol dehydrogenases, catalytic domain"/>
    <property type="match status" value="1"/>
</dbReference>
<dbReference type="InterPro" id="IPR011032">
    <property type="entry name" value="GroES-like_sf"/>
</dbReference>
<dbReference type="OrthoDB" id="1879366at2759"/>
<evidence type="ECO:0008006" key="6">
    <source>
        <dbReference type="Google" id="ProtNLM"/>
    </source>
</evidence>
<dbReference type="InterPro" id="IPR013154">
    <property type="entry name" value="ADH-like_N"/>
</dbReference>
<name>A0A914BDN8_PATMI</name>
<organism evidence="4 5">
    <name type="scientific">Patiria miniata</name>
    <name type="common">Bat star</name>
    <name type="synonym">Asterina miniata</name>
    <dbReference type="NCBI Taxonomy" id="46514"/>
    <lineage>
        <taxon>Eukaryota</taxon>
        <taxon>Metazoa</taxon>
        <taxon>Echinodermata</taxon>
        <taxon>Eleutherozoa</taxon>
        <taxon>Asterozoa</taxon>
        <taxon>Asteroidea</taxon>
        <taxon>Valvatacea</taxon>
        <taxon>Valvatida</taxon>
        <taxon>Asterinidae</taxon>
        <taxon>Patiria</taxon>
    </lineage>
</organism>
<dbReference type="EnsemblMetazoa" id="XM_038218246.1">
    <property type="protein sequence ID" value="XP_038074174.1"/>
    <property type="gene ID" value="LOC119742201"/>
</dbReference>
<dbReference type="Proteomes" id="UP000887568">
    <property type="component" value="Unplaced"/>
</dbReference>
<evidence type="ECO:0000313" key="5">
    <source>
        <dbReference type="Proteomes" id="UP000887568"/>
    </source>
</evidence>
<dbReference type="SUPFAM" id="SSF51735">
    <property type="entry name" value="NAD(P)-binding Rossmann-fold domains"/>
    <property type="match status" value="1"/>
</dbReference>
<evidence type="ECO:0000259" key="2">
    <source>
        <dbReference type="Pfam" id="PF00107"/>
    </source>
</evidence>
<dbReference type="GeneID" id="119742201"/>
<dbReference type="InterPro" id="IPR036291">
    <property type="entry name" value="NAD(P)-bd_dom_sf"/>
</dbReference>
<accession>A0A914BDN8</accession>
<dbReference type="Pfam" id="PF08240">
    <property type="entry name" value="ADH_N"/>
    <property type="match status" value="1"/>
</dbReference>
<dbReference type="InterPro" id="IPR013149">
    <property type="entry name" value="ADH-like_C"/>
</dbReference>
<proteinExistence type="predicted"/>
<dbReference type="SUPFAM" id="SSF50129">
    <property type="entry name" value="GroES-like"/>
    <property type="match status" value="1"/>
</dbReference>
<evidence type="ECO:0000259" key="3">
    <source>
        <dbReference type="Pfam" id="PF08240"/>
    </source>
</evidence>
<dbReference type="InterPro" id="IPR050129">
    <property type="entry name" value="Zn_alcohol_dh"/>
</dbReference>
<dbReference type="AlphaFoldDB" id="A0A914BDN8"/>
<keyword evidence="5" id="KW-1185">Reference proteome</keyword>
<dbReference type="OMA" id="CERGHHS"/>
<dbReference type="Gene3D" id="3.40.50.720">
    <property type="entry name" value="NAD(P)-binding Rossmann-like Domain"/>
    <property type="match status" value="1"/>
</dbReference>
<dbReference type="PANTHER" id="PTHR43401:SF4">
    <property type="entry name" value="D-ARABINOSE 1-DEHYDROGENASE (NADP(+))"/>
    <property type="match status" value="1"/>
</dbReference>
<keyword evidence="1" id="KW-0560">Oxidoreductase</keyword>
<dbReference type="PANTHER" id="PTHR43401">
    <property type="entry name" value="L-THREONINE 3-DEHYDROGENASE"/>
    <property type="match status" value="1"/>
</dbReference>
<dbReference type="GO" id="GO:0016491">
    <property type="term" value="F:oxidoreductase activity"/>
    <property type="evidence" value="ECO:0007669"/>
    <property type="project" value="UniProtKB-KW"/>
</dbReference>